<protein>
    <submittedName>
        <fullName evidence="1">Putative endodeoxyribonuclease</fullName>
    </submittedName>
</protein>
<reference evidence="1" key="1">
    <citation type="submission" date="2020-03" db="EMBL/GenBank/DDBJ databases">
        <title>The deep terrestrial virosphere.</title>
        <authorList>
            <person name="Holmfeldt K."/>
            <person name="Nilsson E."/>
            <person name="Simone D."/>
            <person name="Lopez-Fernandez M."/>
            <person name="Wu X."/>
            <person name="de Brujin I."/>
            <person name="Lundin D."/>
            <person name="Andersson A."/>
            <person name="Bertilsson S."/>
            <person name="Dopson M."/>
        </authorList>
    </citation>
    <scope>NUCLEOTIDE SEQUENCE</scope>
    <source>
        <strain evidence="1">MM415B05567</strain>
    </source>
</reference>
<evidence type="ECO:0000313" key="1">
    <source>
        <dbReference type="EMBL" id="QJA95177.1"/>
    </source>
</evidence>
<dbReference type="AlphaFoldDB" id="A0A6M3LIP7"/>
<dbReference type="GO" id="GO:0006281">
    <property type="term" value="P:DNA repair"/>
    <property type="evidence" value="ECO:0007669"/>
    <property type="project" value="InterPro"/>
</dbReference>
<dbReference type="GO" id="GO:0006310">
    <property type="term" value="P:DNA recombination"/>
    <property type="evidence" value="ECO:0007669"/>
    <property type="project" value="InterPro"/>
</dbReference>
<dbReference type="Gene3D" id="3.30.1330.70">
    <property type="entry name" value="Holliday junction resolvase RusA"/>
    <property type="match status" value="1"/>
</dbReference>
<accession>A0A6M3LIP7</accession>
<dbReference type="Pfam" id="PF05866">
    <property type="entry name" value="RusA"/>
    <property type="match status" value="1"/>
</dbReference>
<organism evidence="1">
    <name type="scientific">viral metagenome</name>
    <dbReference type="NCBI Taxonomy" id="1070528"/>
    <lineage>
        <taxon>unclassified sequences</taxon>
        <taxon>metagenomes</taxon>
        <taxon>organismal metagenomes</taxon>
    </lineage>
</organism>
<gene>
    <name evidence="1" type="ORF">MM415B05567_0004</name>
</gene>
<dbReference type="SUPFAM" id="SSF103084">
    <property type="entry name" value="Holliday junction resolvase RusA"/>
    <property type="match status" value="1"/>
</dbReference>
<sequence length="141" mass="16060">MKIIIPGKPIAKARPRFVRRGKHVITFNPQETEEGKWLLSARGQIPKPIEGPIEMFCEFVFDRPKSHFGTEKNSDKLKPSAPYFHTNKIDVDNLLKFCNDCLNGEAYKDDCQIVELTGIKRWANEGESAKTIISMLALEEP</sequence>
<proteinExistence type="predicted"/>
<dbReference type="GO" id="GO:0000287">
    <property type="term" value="F:magnesium ion binding"/>
    <property type="evidence" value="ECO:0007669"/>
    <property type="project" value="InterPro"/>
</dbReference>
<name>A0A6M3LIP7_9ZZZZ</name>
<dbReference type="EMBL" id="MT143292">
    <property type="protein sequence ID" value="QJA95177.1"/>
    <property type="molecule type" value="Genomic_DNA"/>
</dbReference>
<dbReference type="InterPro" id="IPR008822">
    <property type="entry name" value="Endonuclease_RusA-like"/>
</dbReference>
<dbReference type="InterPro" id="IPR036614">
    <property type="entry name" value="RusA-like_sf"/>
</dbReference>